<keyword evidence="2" id="KW-1185">Reference proteome</keyword>
<proteinExistence type="predicted"/>
<evidence type="ECO:0000313" key="2">
    <source>
        <dbReference type="Proteomes" id="UP000050761"/>
    </source>
</evidence>
<sequence>MFALQREHPTTVIFQIFFRSMHKCIPALSIFEIAHSESPFLSVSMNHPPKQTRIQAAFMIVHFKRLEIRVHRR</sequence>
<protein>
    <submittedName>
        <fullName evidence="3">Secreted protein</fullName>
    </submittedName>
</protein>
<gene>
    <name evidence="1" type="ORF">HPBE_LOCUS16222</name>
</gene>
<evidence type="ECO:0000313" key="1">
    <source>
        <dbReference type="EMBL" id="VDP05302.1"/>
    </source>
</evidence>
<reference evidence="1 2" key="1">
    <citation type="submission" date="2018-11" db="EMBL/GenBank/DDBJ databases">
        <authorList>
            <consortium name="Pathogen Informatics"/>
        </authorList>
    </citation>
    <scope>NUCLEOTIDE SEQUENCE [LARGE SCALE GENOMIC DNA]</scope>
</reference>
<organism evidence="2 3">
    <name type="scientific">Heligmosomoides polygyrus</name>
    <name type="common">Parasitic roundworm</name>
    <dbReference type="NCBI Taxonomy" id="6339"/>
    <lineage>
        <taxon>Eukaryota</taxon>
        <taxon>Metazoa</taxon>
        <taxon>Ecdysozoa</taxon>
        <taxon>Nematoda</taxon>
        <taxon>Chromadorea</taxon>
        <taxon>Rhabditida</taxon>
        <taxon>Rhabditina</taxon>
        <taxon>Rhabditomorpha</taxon>
        <taxon>Strongyloidea</taxon>
        <taxon>Heligmosomidae</taxon>
        <taxon>Heligmosomoides</taxon>
    </lineage>
</organism>
<dbReference type="AlphaFoldDB" id="A0A183G422"/>
<dbReference type="WBParaSite" id="HPBE_0001622301-mRNA-1">
    <property type="protein sequence ID" value="HPBE_0001622301-mRNA-1"/>
    <property type="gene ID" value="HPBE_0001622301"/>
</dbReference>
<dbReference type="EMBL" id="UZAH01029294">
    <property type="protein sequence ID" value="VDP05302.1"/>
    <property type="molecule type" value="Genomic_DNA"/>
</dbReference>
<name>A0A183G422_HELPZ</name>
<accession>A0A3P7ZXB6</accession>
<reference evidence="3" key="2">
    <citation type="submission" date="2019-09" db="UniProtKB">
        <authorList>
            <consortium name="WormBaseParasite"/>
        </authorList>
    </citation>
    <scope>IDENTIFICATION</scope>
</reference>
<evidence type="ECO:0000313" key="3">
    <source>
        <dbReference type="WBParaSite" id="HPBE_0001622301-mRNA-1"/>
    </source>
</evidence>
<dbReference type="Proteomes" id="UP000050761">
    <property type="component" value="Unassembled WGS sequence"/>
</dbReference>
<accession>A0A183G422</accession>